<dbReference type="RefSeq" id="WP_122030570.1">
    <property type="nucleotide sequence ID" value="NZ_LS483254.1"/>
</dbReference>
<dbReference type="Gene3D" id="3.30.300.20">
    <property type="match status" value="1"/>
</dbReference>
<dbReference type="EMBL" id="LS483254">
    <property type="protein sequence ID" value="SQD92339.1"/>
    <property type="molecule type" value="Genomic_DNA"/>
</dbReference>
<evidence type="ECO:0000313" key="2">
    <source>
        <dbReference type="EMBL" id="SQD92339.1"/>
    </source>
</evidence>
<keyword evidence="1" id="KW-0690">Ribosome biogenesis</keyword>
<dbReference type="GO" id="GO:0006364">
    <property type="term" value="P:rRNA processing"/>
    <property type="evidence" value="ECO:0007669"/>
    <property type="project" value="InterPro"/>
</dbReference>
<protein>
    <submittedName>
        <fullName evidence="2">Ribosome-binding factor A</fullName>
    </submittedName>
</protein>
<proteinExistence type="predicted"/>
<dbReference type="InterPro" id="IPR000238">
    <property type="entry name" value="RbfA"/>
</dbReference>
<name>A0A2X3KZJ2_9BACT</name>
<keyword evidence="3" id="KW-1185">Reference proteome</keyword>
<reference evidence="3" key="1">
    <citation type="submission" date="2018-05" db="EMBL/GenBank/DDBJ databases">
        <authorList>
            <person name="Hao L."/>
        </authorList>
    </citation>
    <scope>NUCLEOTIDE SEQUENCE [LARGE SCALE GENOMIC DNA]</scope>
</reference>
<dbReference type="InterPro" id="IPR015946">
    <property type="entry name" value="KH_dom-like_a/b"/>
</dbReference>
<dbReference type="InterPro" id="IPR023799">
    <property type="entry name" value="RbfA_dom_sf"/>
</dbReference>
<organism evidence="2 3">
    <name type="scientific">Candidatus Bipolaricaulis anaerobius</name>
    <dbReference type="NCBI Taxonomy" id="2026885"/>
    <lineage>
        <taxon>Bacteria</taxon>
        <taxon>Candidatus Bipolaricaulota</taxon>
        <taxon>Candidatus Bipolaricaulia</taxon>
        <taxon>Candidatus Bipolaricaulales</taxon>
        <taxon>Candidatus Bipolaricaulaceae</taxon>
        <taxon>Candidatus Bipolaricaulis</taxon>
    </lineage>
</organism>
<dbReference type="AlphaFoldDB" id="A0A2X3KZJ2"/>
<accession>A0A2X3KZJ2</accession>
<sequence>MSTHNRSRLVATIAHEVAAILEFEVKDPALRVALPTVMGVRLSPDGEEAVVAVALQGGAADQEKARAALAHDRAFIRARLARRLSVRRIPKLTFVLANPLGYTVPMRGENDG</sequence>
<dbReference type="KEGG" id="bana:BARAN1_0314"/>
<evidence type="ECO:0000313" key="3">
    <source>
        <dbReference type="Proteomes" id="UP000249818"/>
    </source>
</evidence>
<gene>
    <name evidence="2" type="primary">rbfA</name>
    <name evidence="2" type="ORF">BARAN1_0314</name>
</gene>
<dbReference type="Proteomes" id="UP000249818">
    <property type="component" value="Chromosome BARAN1"/>
</dbReference>
<evidence type="ECO:0000256" key="1">
    <source>
        <dbReference type="ARBA" id="ARBA00022517"/>
    </source>
</evidence>
<dbReference type="Pfam" id="PF02033">
    <property type="entry name" value="RBFA"/>
    <property type="match status" value="1"/>
</dbReference>
<dbReference type="SUPFAM" id="SSF89919">
    <property type="entry name" value="Ribosome-binding factor A, RbfA"/>
    <property type="match status" value="1"/>
</dbReference>